<keyword evidence="1" id="KW-0472">Membrane</keyword>
<evidence type="ECO:0000256" key="1">
    <source>
        <dbReference type="SAM" id="Phobius"/>
    </source>
</evidence>
<feature type="transmembrane region" description="Helical" evidence="1">
    <location>
        <begin position="7"/>
        <end position="24"/>
    </location>
</feature>
<dbReference type="EMBL" id="JAULBC010000014">
    <property type="protein sequence ID" value="MEX6691211.1"/>
    <property type="molecule type" value="Genomic_DNA"/>
</dbReference>
<gene>
    <name evidence="2" type="ORF">QTN47_27120</name>
</gene>
<dbReference type="Pfam" id="PF20221">
    <property type="entry name" value="DUF6580"/>
    <property type="match status" value="1"/>
</dbReference>
<sequence length="192" mass="21633">MKVSKSVIIALVLLVLVASLYRVLPTRQYGFAPQYAMAIFGGALFVKNKKWAFILPIVSMFISDLLYQVLYINGLSPIYGFYEGQWQNYLLFAGLTTIGFLIKKINVVNVLVASVASPTVYFILSNFIVWSGWTGTRGLNRPRTFEGLMMCYSDALPFYPSSVYATLFFSTVLFGGYYLVKHYTQAKNTQLA</sequence>
<accession>A0ABV3ZMV0</accession>
<organism evidence="2 3">
    <name type="scientific">Danxiaibacter flavus</name>
    <dbReference type="NCBI Taxonomy" id="3049108"/>
    <lineage>
        <taxon>Bacteria</taxon>
        <taxon>Pseudomonadati</taxon>
        <taxon>Bacteroidota</taxon>
        <taxon>Chitinophagia</taxon>
        <taxon>Chitinophagales</taxon>
        <taxon>Chitinophagaceae</taxon>
        <taxon>Danxiaibacter</taxon>
    </lineage>
</organism>
<evidence type="ECO:0000313" key="2">
    <source>
        <dbReference type="EMBL" id="MEX6691211.1"/>
    </source>
</evidence>
<proteinExistence type="predicted"/>
<dbReference type="Proteomes" id="UP001560573">
    <property type="component" value="Unassembled WGS sequence"/>
</dbReference>
<reference evidence="2 3" key="1">
    <citation type="submission" date="2023-07" db="EMBL/GenBank/DDBJ databases">
        <authorList>
            <person name="Lian W.-H."/>
        </authorList>
    </citation>
    <scope>NUCLEOTIDE SEQUENCE [LARGE SCALE GENOMIC DNA]</scope>
    <source>
        <strain evidence="2 3">SYSU DXS3180</strain>
    </source>
</reference>
<feature type="transmembrane region" description="Helical" evidence="1">
    <location>
        <begin position="158"/>
        <end position="180"/>
    </location>
</feature>
<dbReference type="InterPro" id="IPR046487">
    <property type="entry name" value="DUF6580"/>
</dbReference>
<name>A0ABV3ZMV0_9BACT</name>
<feature type="transmembrane region" description="Helical" evidence="1">
    <location>
        <begin position="86"/>
        <end position="103"/>
    </location>
</feature>
<feature type="transmembrane region" description="Helical" evidence="1">
    <location>
        <begin position="30"/>
        <end position="46"/>
    </location>
</feature>
<dbReference type="RefSeq" id="WP_369332627.1">
    <property type="nucleotide sequence ID" value="NZ_JAULBC010000014.1"/>
</dbReference>
<evidence type="ECO:0000313" key="3">
    <source>
        <dbReference type="Proteomes" id="UP001560573"/>
    </source>
</evidence>
<keyword evidence="3" id="KW-1185">Reference proteome</keyword>
<feature type="transmembrane region" description="Helical" evidence="1">
    <location>
        <begin position="53"/>
        <end position="74"/>
    </location>
</feature>
<comment type="caution">
    <text evidence="2">The sequence shown here is derived from an EMBL/GenBank/DDBJ whole genome shotgun (WGS) entry which is preliminary data.</text>
</comment>
<keyword evidence="1" id="KW-1133">Transmembrane helix</keyword>
<protein>
    <submittedName>
        <fullName evidence="2">Uncharacterized protein</fullName>
    </submittedName>
</protein>
<feature type="transmembrane region" description="Helical" evidence="1">
    <location>
        <begin position="110"/>
        <end position="133"/>
    </location>
</feature>
<keyword evidence="1" id="KW-0812">Transmembrane</keyword>